<dbReference type="InterPro" id="IPR036271">
    <property type="entry name" value="Tet_transcr_reg_TetR-rel_C_sf"/>
</dbReference>
<proteinExistence type="predicted"/>
<dbReference type="PANTHER" id="PTHR30055:SF153">
    <property type="entry name" value="HTH-TYPE TRANSCRIPTIONAL REPRESSOR RV3405C"/>
    <property type="match status" value="1"/>
</dbReference>
<dbReference type="Pfam" id="PF00440">
    <property type="entry name" value="TetR_N"/>
    <property type="match status" value="1"/>
</dbReference>
<evidence type="ECO:0000259" key="3">
    <source>
        <dbReference type="PROSITE" id="PS50977"/>
    </source>
</evidence>
<protein>
    <submittedName>
        <fullName evidence="4">TetR/AcrR family transcriptional regulator</fullName>
    </submittedName>
</protein>
<dbReference type="SUPFAM" id="SSF48498">
    <property type="entry name" value="Tetracyclin repressor-like, C-terminal domain"/>
    <property type="match status" value="1"/>
</dbReference>
<gene>
    <name evidence="4" type="ORF">HC031_20575</name>
</gene>
<evidence type="ECO:0000313" key="5">
    <source>
        <dbReference type="Proteomes" id="UP000722989"/>
    </source>
</evidence>
<dbReference type="SUPFAM" id="SSF46689">
    <property type="entry name" value="Homeodomain-like"/>
    <property type="match status" value="1"/>
</dbReference>
<evidence type="ECO:0000256" key="2">
    <source>
        <dbReference type="PROSITE-ProRule" id="PRU00335"/>
    </source>
</evidence>
<sequence>MTSSCNKQGSRTEEDALLDAARAGILAVGLRRMTLTDVARRAGVSRMTIYRRWPDMTALVGDLMTREWGALTRAAMDIAVGDRGVGAADYTARGARGSGADAGSGDDAGDARRRLVTAVVAAVRALRHHPVFRRIVELDPEVLLPYLVDRRGRSQDEMLAMMAGAIAAGAADGSIRAGDPQVLARAVLLAAQGFVLSMSTMTDGVDEAGLDDQLRLLLDRYLAP</sequence>
<dbReference type="Gene3D" id="1.10.10.60">
    <property type="entry name" value="Homeodomain-like"/>
    <property type="match status" value="1"/>
</dbReference>
<dbReference type="Proteomes" id="UP000722989">
    <property type="component" value="Unassembled WGS sequence"/>
</dbReference>
<name>A0ABX0Y217_9ACTN</name>
<dbReference type="InterPro" id="IPR050109">
    <property type="entry name" value="HTH-type_TetR-like_transc_reg"/>
</dbReference>
<keyword evidence="5" id="KW-1185">Reference proteome</keyword>
<comment type="caution">
    <text evidence="4">The sequence shown here is derived from an EMBL/GenBank/DDBJ whole genome shotgun (WGS) entry which is preliminary data.</text>
</comment>
<evidence type="ECO:0000313" key="4">
    <source>
        <dbReference type="EMBL" id="NJC72093.1"/>
    </source>
</evidence>
<dbReference type="RefSeq" id="WP_167927008.1">
    <property type="nucleotide sequence ID" value="NZ_JAATVY010000016.1"/>
</dbReference>
<keyword evidence="1 2" id="KW-0238">DNA-binding</keyword>
<dbReference type="PANTHER" id="PTHR30055">
    <property type="entry name" value="HTH-TYPE TRANSCRIPTIONAL REGULATOR RUTR"/>
    <property type="match status" value="1"/>
</dbReference>
<evidence type="ECO:0000256" key="1">
    <source>
        <dbReference type="ARBA" id="ARBA00023125"/>
    </source>
</evidence>
<feature type="domain" description="HTH tetR-type" evidence="3">
    <location>
        <begin position="11"/>
        <end position="71"/>
    </location>
</feature>
<dbReference type="PROSITE" id="PS50977">
    <property type="entry name" value="HTH_TETR_2"/>
    <property type="match status" value="1"/>
</dbReference>
<dbReference type="EMBL" id="JAATVY010000016">
    <property type="protein sequence ID" value="NJC72093.1"/>
    <property type="molecule type" value="Genomic_DNA"/>
</dbReference>
<dbReference type="InterPro" id="IPR009057">
    <property type="entry name" value="Homeodomain-like_sf"/>
</dbReference>
<reference evidence="4 5" key="1">
    <citation type="submission" date="2020-03" db="EMBL/GenBank/DDBJ databases">
        <title>WGS of the type strain of Planosporangium spp.</title>
        <authorList>
            <person name="Thawai C."/>
        </authorList>
    </citation>
    <scope>NUCLEOTIDE SEQUENCE [LARGE SCALE GENOMIC DNA]</scope>
    <source>
        <strain evidence="4 5">TBRC 5610</strain>
    </source>
</reference>
<organism evidence="4 5">
    <name type="scientific">Planosporangium thailandense</name>
    <dbReference type="NCBI Taxonomy" id="765197"/>
    <lineage>
        <taxon>Bacteria</taxon>
        <taxon>Bacillati</taxon>
        <taxon>Actinomycetota</taxon>
        <taxon>Actinomycetes</taxon>
        <taxon>Micromonosporales</taxon>
        <taxon>Micromonosporaceae</taxon>
        <taxon>Planosporangium</taxon>
    </lineage>
</organism>
<dbReference type="Gene3D" id="1.10.357.10">
    <property type="entry name" value="Tetracycline Repressor, domain 2"/>
    <property type="match status" value="1"/>
</dbReference>
<dbReference type="InterPro" id="IPR001647">
    <property type="entry name" value="HTH_TetR"/>
</dbReference>
<feature type="DNA-binding region" description="H-T-H motif" evidence="2">
    <location>
        <begin position="34"/>
        <end position="53"/>
    </location>
</feature>
<accession>A0ABX0Y217</accession>